<evidence type="ECO:0000313" key="6">
    <source>
        <dbReference type="Proteomes" id="UP001374803"/>
    </source>
</evidence>
<dbReference type="InterPro" id="IPR006683">
    <property type="entry name" value="Thioestr_dom"/>
</dbReference>
<dbReference type="NCBIfam" id="TIGR00369">
    <property type="entry name" value="unchar_dom_1"/>
    <property type="match status" value="1"/>
</dbReference>
<accession>A0ABZ2LB51</accession>
<proteinExistence type="inferred from homology"/>
<feature type="compositionally biased region" description="Basic and acidic residues" evidence="3">
    <location>
        <begin position="1"/>
        <end position="12"/>
    </location>
</feature>
<sequence>MSTALEPRKSTDSKPSLPPSSGRGRGGPRSVPGARPEYDDEQLADRLGIKITSWDPDRLVGTMPVKANRQSYGLLHTGASAALASTLGGMAAAMRAGPDRMALGLELSCINHRTVYEGLITAVCTAVHAGNNVATYEILVTDSRNRRICTARFTCVLRDRTTDDPSTM</sequence>
<dbReference type="Gene3D" id="3.10.129.10">
    <property type="entry name" value="Hotdog Thioesterase"/>
    <property type="match status" value="1"/>
</dbReference>
<dbReference type="RefSeq" id="WP_394837669.1">
    <property type="nucleotide sequence ID" value="NZ_CP089929.1"/>
</dbReference>
<protein>
    <submittedName>
        <fullName evidence="5">Hotdog fold thioesterase</fullName>
    </submittedName>
</protein>
<dbReference type="InterPro" id="IPR029069">
    <property type="entry name" value="HotDog_dom_sf"/>
</dbReference>
<dbReference type="PANTHER" id="PTHR43240">
    <property type="entry name" value="1,4-DIHYDROXY-2-NAPHTHOYL-COA THIOESTERASE 1"/>
    <property type="match status" value="1"/>
</dbReference>
<keyword evidence="2" id="KW-0378">Hydrolase</keyword>
<dbReference type="EMBL" id="CP089983">
    <property type="protein sequence ID" value="WXB07997.1"/>
    <property type="molecule type" value="Genomic_DNA"/>
</dbReference>
<reference evidence="5" key="1">
    <citation type="submission" date="2021-12" db="EMBL/GenBank/DDBJ databases">
        <title>Discovery of the Pendulisporaceae a myxobacterial family with distinct sporulation behavior and unique specialized metabolism.</title>
        <authorList>
            <person name="Garcia R."/>
            <person name="Popoff A."/>
            <person name="Bader C.D."/>
            <person name="Loehr J."/>
            <person name="Walesch S."/>
            <person name="Walt C."/>
            <person name="Boldt J."/>
            <person name="Bunk B."/>
            <person name="Haeckl F.J.F.P.J."/>
            <person name="Gunesch A.P."/>
            <person name="Birkelbach J."/>
            <person name="Nuebel U."/>
            <person name="Pietschmann T."/>
            <person name="Bach T."/>
            <person name="Mueller R."/>
        </authorList>
    </citation>
    <scope>NUCLEOTIDE SEQUENCE</scope>
    <source>
        <strain evidence="5">MSr11367</strain>
    </source>
</reference>
<feature type="region of interest" description="Disordered" evidence="3">
    <location>
        <begin position="1"/>
        <end position="39"/>
    </location>
</feature>
<dbReference type="Proteomes" id="UP001374803">
    <property type="component" value="Chromosome"/>
</dbReference>
<dbReference type="Pfam" id="PF03061">
    <property type="entry name" value="4HBT"/>
    <property type="match status" value="1"/>
</dbReference>
<evidence type="ECO:0000259" key="4">
    <source>
        <dbReference type="Pfam" id="PF03061"/>
    </source>
</evidence>
<dbReference type="PANTHER" id="PTHR43240:SF5">
    <property type="entry name" value="1,4-DIHYDROXY-2-NAPHTHOYL-COA THIOESTERASE 1"/>
    <property type="match status" value="1"/>
</dbReference>
<evidence type="ECO:0000256" key="3">
    <source>
        <dbReference type="SAM" id="MobiDB-lite"/>
    </source>
</evidence>
<evidence type="ECO:0000256" key="1">
    <source>
        <dbReference type="ARBA" id="ARBA00008324"/>
    </source>
</evidence>
<name>A0ABZ2LB51_9BACT</name>
<keyword evidence="6" id="KW-1185">Reference proteome</keyword>
<evidence type="ECO:0000256" key="2">
    <source>
        <dbReference type="ARBA" id="ARBA00022801"/>
    </source>
</evidence>
<dbReference type="CDD" id="cd03443">
    <property type="entry name" value="PaaI_thioesterase"/>
    <property type="match status" value="1"/>
</dbReference>
<evidence type="ECO:0000313" key="5">
    <source>
        <dbReference type="EMBL" id="WXB07997.1"/>
    </source>
</evidence>
<dbReference type="InterPro" id="IPR003736">
    <property type="entry name" value="PAAI_dom"/>
</dbReference>
<dbReference type="SUPFAM" id="SSF54637">
    <property type="entry name" value="Thioesterase/thiol ester dehydrase-isomerase"/>
    <property type="match status" value="1"/>
</dbReference>
<feature type="domain" description="Thioesterase" evidence="4">
    <location>
        <begin position="72"/>
        <end position="148"/>
    </location>
</feature>
<gene>
    <name evidence="5" type="ORF">LVJ94_12240</name>
</gene>
<comment type="similarity">
    <text evidence="1">Belongs to the thioesterase PaaI family.</text>
</comment>
<organism evidence="5 6">
    <name type="scientific">Pendulispora rubella</name>
    <dbReference type="NCBI Taxonomy" id="2741070"/>
    <lineage>
        <taxon>Bacteria</taxon>
        <taxon>Pseudomonadati</taxon>
        <taxon>Myxococcota</taxon>
        <taxon>Myxococcia</taxon>
        <taxon>Myxococcales</taxon>
        <taxon>Sorangiineae</taxon>
        <taxon>Pendulisporaceae</taxon>
        <taxon>Pendulispora</taxon>
    </lineage>
</organism>
<feature type="compositionally biased region" description="Low complexity" evidence="3">
    <location>
        <begin position="13"/>
        <end position="35"/>
    </location>
</feature>